<keyword evidence="9" id="KW-1185">Reference proteome</keyword>
<dbReference type="Gene3D" id="3.40.720.10">
    <property type="entry name" value="Alkaline Phosphatase, subunit A"/>
    <property type="match status" value="1"/>
</dbReference>
<evidence type="ECO:0000256" key="6">
    <source>
        <dbReference type="ARBA" id="ARBA00022837"/>
    </source>
</evidence>
<sequence length="457" mass="51552">MLTSPCVAQSSRARPDVLMIVVDDLNDWNALLDAESPIELPNLRRLAERGTLFTHAYCASPACNPSRVSALTGLRPSSTGVYGNKTDWRRAVGDRKTIMQRFMDAGYHVEGAGKIFHHHLDGAFHDTASFDAFQPMRPQLYPPEKLNHAPEYGSKNTDWGVWPPKVEDSIDHQTVSYCVDVLKHPPGDQPLFLACGIYKPHSPFFAPEQYHGQDADVTMPLLGDDDVSDLPKGAQKLMKSKRWFWQGMSELDHRLPGSYRSFVESYAACARFADDQIGRVLDALDQSPRRDNTVIVLWSDHGFHLGEKEHIEKFALWEKSTHIPFIVVQPGVTRPGSVCATPIDLMCLYPTLLEQCGLPEDEQADGQSISRLLKDPESSAGERVALMTYLPGNHAVRSSRWRYIRYADGTEELYDHHADPHEWNNLAGDPQWQGVMDEHRRWLPAENVAQGPDLHRK</sequence>
<evidence type="ECO:0000256" key="3">
    <source>
        <dbReference type="ARBA" id="ARBA00022723"/>
    </source>
</evidence>
<evidence type="ECO:0000256" key="4">
    <source>
        <dbReference type="ARBA" id="ARBA00022729"/>
    </source>
</evidence>
<dbReference type="GO" id="GO:0005737">
    <property type="term" value="C:cytoplasm"/>
    <property type="evidence" value="ECO:0007669"/>
    <property type="project" value="TreeGrafter"/>
</dbReference>
<dbReference type="Proteomes" id="UP001155241">
    <property type="component" value="Unassembled WGS sequence"/>
</dbReference>
<dbReference type="InterPro" id="IPR035874">
    <property type="entry name" value="IDS"/>
</dbReference>
<dbReference type="CDD" id="cd16030">
    <property type="entry name" value="iduronate-2-sulfatase"/>
    <property type="match status" value="1"/>
</dbReference>
<evidence type="ECO:0000259" key="7">
    <source>
        <dbReference type="Pfam" id="PF00884"/>
    </source>
</evidence>
<evidence type="ECO:0000313" key="9">
    <source>
        <dbReference type="Proteomes" id="UP001155241"/>
    </source>
</evidence>
<dbReference type="Pfam" id="PF00884">
    <property type="entry name" value="Sulfatase"/>
    <property type="match status" value="1"/>
</dbReference>
<reference evidence="8" key="1">
    <citation type="submission" date="2022-06" db="EMBL/GenBank/DDBJ databases">
        <title>Aeoliella straminimaris, a novel planctomycete from sediments.</title>
        <authorList>
            <person name="Vitorino I.R."/>
            <person name="Lage O.M."/>
        </authorList>
    </citation>
    <scope>NUCLEOTIDE SEQUENCE</scope>
    <source>
        <strain evidence="8">ICT_H6.2</strain>
    </source>
</reference>
<comment type="cofactor">
    <cofactor evidence="1">
        <name>Ca(2+)</name>
        <dbReference type="ChEBI" id="CHEBI:29108"/>
    </cofactor>
</comment>
<dbReference type="GO" id="GO:0046872">
    <property type="term" value="F:metal ion binding"/>
    <property type="evidence" value="ECO:0007669"/>
    <property type="project" value="UniProtKB-KW"/>
</dbReference>
<comment type="similarity">
    <text evidence="2">Belongs to the sulfatase family.</text>
</comment>
<protein>
    <submittedName>
        <fullName evidence="8">Sulfatase</fullName>
    </submittedName>
</protein>
<dbReference type="PANTHER" id="PTHR45953:SF1">
    <property type="entry name" value="IDURONATE 2-SULFATASE"/>
    <property type="match status" value="1"/>
</dbReference>
<name>A0A9X2JIS8_9BACT</name>
<keyword evidence="3" id="KW-0479">Metal-binding</keyword>
<evidence type="ECO:0000313" key="8">
    <source>
        <dbReference type="EMBL" id="MCO6044264.1"/>
    </source>
</evidence>
<keyword evidence="6" id="KW-0106">Calcium</keyword>
<dbReference type="InterPro" id="IPR000917">
    <property type="entry name" value="Sulfatase_N"/>
</dbReference>
<evidence type="ECO:0000256" key="1">
    <source>
        <dbReference type="ARBA" id="ARBA00001913"/>
    </source>
</evidence>
<dbReference type="AlphaFoldDB" id="A0A9X2JIS8"/>
<evidence type="ECO:0000256" key="5">
    <source>
        <dbReference type="ARBA" id="ARBA00022801"/>
    </source>
</evidence>
<organism evidence="8 9">
    <name type="scientific">Aeoliella straminimaris</name>
    <dbReference type="NCBI Taxonomy" id="2954799"/>
    <lineage>
        <taxon>Bacteria</taxon>
        <taxon>Pseudomonadati</taxon>
        <taxon>Planctomycetota</taxon>
        <taxon>Planctomycetia</taxon>
        <taxon>Pirellulales</taxon>
        <taxon>Lacipirellulaceae</taxon>
        <taxon>Aeoliella</taxon>
    </lineage>
</organism>
<evidence type="ECO:0000256" key="2">
    <source>
        <dbReference type="ARBA" id="ARBA00008779"/>
    </source>
</evidence>
<feature type="domain" description="Sulfatase N-terminal" evidence="7">
    <location>
        <begin position="15"/>
        <end position="357"/>
    </location>
</feature>
<dbReference type="PANTHER" id="PTHR45953">
    <property type="entry name" value="IDURONATE 2-SULFATASE"/>
    <property type="match status" value="1"/>
</dbReference>
<gene>
    <name evidence="8" type="ORF">NG895_10130</name>
</gene>
<keyword evidence="4" id="KW-0732">Signal</keyword>
<accession>A0A9X2JIS8</accession>
<dbReference type="InterPro" id="IPR017850">
    <property type="entry name" value="Alkaline_phosphatase_core_sf"/>
</dbReference>
<dbReference type="GO" id="GO:0004423">
    <property type="term" value="F:iduronate-2-sulfatase activity"/>
    <property type="evidence" value="ECO:0007669"/>
    <property type="project" value="InterPro"/>
</dbReference>
<dbReference type="SUPFAM" id="SSF53649">
    <property type="entry name" value="Alkaline phosphatase-like"/>
    <property type="match status" value="1"/>
</dbReference>
<proteinExistence type="inferred from homology"/>
<keyword evidence="5" id="KW-0378">Hydrolase</keyword>
<dbReference type="EMBL" id="JAMXLR010000036">
    <property type="protein sequence ID" value="MCO6044264.1"/>
    <property type="molecule type" value="Genomic_DNA"/>
</dbReference>
<comment type="caution">
    <text evidence="8">The sequence shown here is derived from an EMBL/GenBank/DDBJ whole genome shotgun (WGS) entry which is preliminary data.</text>
</comment>